<feature type="transmembrane region" description="Helical" evidence="1">
    <location>
        <begin position="146"/>
        <end position="166"/>
    </location>
</feature>
<dbReference type="EMBL" id="KX284721">
    <property type="protein sequence ID" value="AOM66802.1"/>
    <property type="molecule type" value="Genomic_DNA"/>
</dbReference>
<gene>
    <name evidence="2" type="primary">ycf36</name>
    <name evidence="2" type="ORF">Eryt_134</name>
</gene>
<dbReference type="InterPro" id="IPR009631">
    <property type="entry name" value="CGLD27-like"/>
</dbReference>
<feature type="transmembrane region" description="Helical" evidence="1">
    <location>
        <begin position="38"/>
        <end position="59"/>
    </location>
</feature>
<geneLocation type="plastid" evidence="2"/>
<evidence type="ECO:0000256" key="1">
    <source>
        <dbReference type="SAM" id="Phobius"/>
    </source>
</evidence>
<evidence type="ECO:0000313" key="2">
    <source>
        <dbReference type="EMBL" id="AOM66802.1"/>
    </source>
</evidence>
<dbReference type="PANTHER" id="PTHR34214">
    <property type="match status" value="1"/>
</dbReference>
<dbReference type="Pfam" id="PF06799">
    <property type="entry name" value="CGLD27-like"/>
    <property type="match status" value="1"/>
</dbReference>
<dbReference type="AlphaFoldDB" id="A0A1C9CEL7"/>
<dbReference type="PANTHER" id="PTHR34214:SF1">
    <property type="entry name" value="DUF1230 FAMILY PROTEIN"/>
    <property type="match status" value="1"/>
</dbReference>
<name>A0A1C9CEL7_9RHOD</name>
<reference evidence="2" key="2">
    <citation type="submission" date="2017-07" db="EMBL/GenBank/DDBJ databases">
        <authorList>
            <person name="Sun Z.S."/>
            <person name="Albrecht U."/>
            <person name="Echele G."/>
            <person name="Lee C.C."/>
        </authorList>
    </citation>
    <scope>NUCLEOTIDE SEQUENCE</scope>
</reference>
<dbReference type="RefSeq" id="YP_009297459.1">
    <property type="nucleotide sequence ID" value="NC_031176.2"/>
</dbReference>
<proteinExistence type="predicted"/>
<evidence type="ECO:0008006" key="3">
    <source>
        <dbReference type="Google" id="ProtNLM"/>
    </source>
</evidence>
<protein>
    <recommendedName>
        <fullName evidence="3">Ycf36</fullName>
    </recommendedName>
</protein>
<sequence length="167" mass="19479">MVLSRKSCPVPLEQQPLEEYNTLILSNFFALPAQAMRFYLFCLFLLSILLTLFASLLFIPDSLSYYMNWCHLLTVLIASDIIVILLIARLYFSWSYVSKRLLSAIVFYEESGWYDGQIWVKTTDVLIQDRLIAINVSIPLINRIKFSVFAFLIKVLIETILYVYLIE</sequence>
<organism evidence="2">
    <name type="scientific">Erythrotrichia carnea</name>
    <dbReference type="NCBI Taxonomy" id="35151"/>
    <lineage>
        <taxon>Eukaryota</taxon>
        <taxon>Rhodophyta</taxon>
        <taxon>Compsopogonophyceae</taxon>
        <taxon>Erythropeltidales</taxon>
        <taxon>Erythrotrichiaceae</taxon>
        <taxon>Erythrotrichia</taxon>
    </lineage>
</organism>
<feature type="transmembrane region" description="Helical" evidence="1">
    <location>
        <begin position="71"/>
        <end position="92"/>
    </location>
</feature>
<accession>A0A1C9CEL7</accession>
<keyword evidence="2" id="KW-0934">Plastid</keyword>
<keyword evidence="1" id="KW-0812">Transmembrane</keyword>
<dbReference type="GeneID" id="29073976"/>
<keyword evidence="1" id="KW-0472">Membrane</keyword>
<reference evidence="2" key="1">
    <citation type="journal article" date="2016" name="BMC Biol.">
        <title>Parallel evolution of highly conserved plastid genome architecture in red seaweeds and seed plants.</title>
        <authorList>
            <person name="Lee J."/>
            <person name="Cho C.H."/>
            <person name="Park S.I."/>
            <person name="Choi J.W."/>
            <person name="Song H.S."/>
            <person name="West J.A."/>
            <person name="Bhattacharya D."/>
            <person name="Yoon H.S."/>
        </authorList>
    </citation>
    <scope>NUCLEOTIDE SEQUENCE</scope>
</reference>
<keyword evidence="1" id="KW-1133">Transmembrane helix</keyword>